<organism evidence="8">
    <name type="scientific">Geobacillus sp. (strain Y4.1MC1)</name>
    <dbReference type="NCBI Taxonomy" id="581103"/>
    <lineage>
        <taxon>Bacteria</taxon>
        <taxon>Bacillati</taxon>
        <taxon>Bacillota</taxon>
        <taxon>Bacilli</taxon>
        <taxon>Bacillales</taxon>
        <taxon>Anoxybacillaceae</taxon>
        <taxon>Geobacillus</taxon>
    </lineage>
</organism>
<keyword evidence="2" id="KW-0229">DNA integration</keyword>
<dbReference type="InterPro" id="IPR011010">
    <property type="entry name" value="DNA_brk_join_enz"/>
</dbReference>
<keyword evidence="3 5" id="KW-0238">DNA-binding</keyword>
<accession>A0A7U3YH43</accession>
<dbReference type="Pfam" id="PF00589">
    <property type="entry name" value="Phage_integrase"/>
    <property type="match status" value="1"/>
</dbReference>
<evidence type="ECO:0000256" key="1">
    <source>
        <dbReference type="ARBA" id="ARBA00008857"/>
    </source>
</evidence>
<comment type="similarity">
    <text evidence="1">Belongs to the 'phage' integrase family.</text>
</comment>
<dbReference type="PANTHER" id="PTHR30349">
    <property type="entry name" value="PHAGE INTEGRASE-RELATED"/>
    <property type="match status" value="1"/>
</dbReference>
<dbReference type="PROSITE" id="PS51898">
    <property type="entry name" value="TYR_RECOMBINASE"/>
    <property type="match status" value="1"/>
</dbReference>
<dbReference type="CDD" id="cd01189">
    <property type="entry name" value="INT_ICEBs1_C_like"/>
    <property type="match status" value="1"/>
</dbReference>
<dbReference type="PANTHER" id="PTHR30349:SF41">
    <property type="entry name" value="INTEGRASE_RECOMBINASE PROTEIN MJ0367-RELATED"/>
    <property type="match status" value="1"/>
</dbReference>
<proteinExistence type="inferred from homology"/>
<dbReference type="InterPro" id="IPR013762">
    <property type="entry name" value="Integrase-like_cat_sf"/>
</dbReference>
<dbReference type="Gene3D" id="1.10.150.130">
    <property type="match status" value="1"/>
</dbReference>
<feature type="domain" description="Core-binding (CB)" evidence="7">
    <location>
        <begin position="65"/>
        <end position="164"/>
    </location>
</feature>
<dbReference type="GO" id="GO:0006310">
    <property type="term" value="P:DNA recombination"/>
    <property type="evidence" value="ECO:0007669"/>
    <property type="project" value="UniProtKB-KW"/>
</dbReference>
<sequence length="396" mass="46174">MDIDRLIKKKTRGYYFRIDVGKDPITGKRRQQSFGPFKTKTEAKKELIKIRTQVMEGTYFKPSAQDFESFINEWFETVYCQDKSETTIETRRYIIDGHLIPYFKKMPIKDINTRVIDTFFAELRKNGRYPRKKTEHEEKENKDLSESYLHIIFSLLNQAFKKAVVWGLIKVNPMENAQKISVKNNKSKKNRAWTKEEVNIFLEAASKKGLVAPFLVGVVTGIRRGELLGLKWEDIDFKNKTITINGTLYRRKGEGLKYKPKTKTDSSDNRVIPIPDAIVEVLRKEKALQDKTREKLGNSYNSENFVFINDKGKPIDPDYLTRKFRETVKTLNVKQINLHGLRHTAATLLMKLGVHVKIVSDILGHSRVQVTLDYYSHSNEEMMRQSTNELEQHIFS</sequence>
<dbReference type="GO" id="GO:0003677">
    <property type="term" value="F:DNA binding"/>
    <property type="evidence" value="ECO:0007669"/>
    <property type="project" value="UniProtKB-UniRule"/>
</dbReference>
<dbReference type="InterPro" id="IPR050090">
    <property type="entry name" value="Tyrosine_recombinase_XerCD"/>
</dbReference>
<dbReference type="PROSITE" id="PS51900">
    <property type="entry name" value="CB"/>
    <property type="match status" value="1"/>
</dbReference>
<dbReference type="GO" id="GO:0015074">
    <property type="term" value="P:DNA integration"/>
    <property type="evidence" value="ECO:0007669"/>
    <property type="project" value="UniProtKB-KW"/>
</dbReference>
<evidence type="ECO:0000259" key="7">
    <source>
        <dbReference type="PROSITE" id="PS51900"/>
    </source>
</evidence>
<feature type="domain" description="Tyr recombinase" evidence="6">
    <location>
        <begin position="188"/>
        <end position="388"/>
    </location>
</feature>
<dbReference type="Gene3D" id="1.10.443.10">
    <property type="entry name" value="Intergrase catalytic core"/>
    <property type="match status" value="1"/>
</dbReference>
<keyword evidence="4" id="KW-0233">DNA recombination</keyword>
<dbReference type="EMBL" id="CP002293">
    <property type="protein sequence ID" value="ADP75666.1"/>
    <property type="molecule type" value="Genomic_DNA"/>
</dbReference>
<dbReference type="InterPro" id="IPR010998">
    <property type="entry name" value="Integrase_recombinase_N"/>
</dbReference>
<evidence type="ECO:0000259" key="6">
    <source>
        <dbReference type="PROSITE" id="PS51898"/>
    </source>
</evidence>
<evidence type="ECO:0000256" key="5">
    <source>
        <dbReference type="PROSITE-ProRule" id="PRU01248"/>
    </source>
</evidence>
<dbReference type="SUPFAM" id="SSF56349">
    <property type="entry name" value="DNA breaking-rejoining enzymes"/>
    <property type="match status" value="1"/>
</dbReference>
<protein>
    <submittedName>
        <fullName evidence="8">Integrase family protein</fullName>
    </submittedName>
</protein>
<dbReference type="AlphaFoldDB" id="A0A7U3YH43"/>
<dbReference type="InterPro" id="IPR004107">
    <property type="entry name" value="Integrase_SAM-like_N"/>
</dbReference>
<dbReference type="InterPro" id="IPR044068">
    <property type="entry name" value="CB"/>
</dbReference>
<dbReference type="Pfam" id="PF14657">
    <property type="entry name" value="Arm-DNA-bind_4"/>
    <property type="match status" value="1"/>
</dbReference>
<evidence type="ECO:0000256" key="2">
    <source>
        <dbReference type="ARBA" id="ARBA00022908"/>
    </source>
</evidence>
<evidence type="ECO:0000256" key="3">
    <source>
        <dbReference type="ARBA" id="ARBA00023125"/>
    </source>
</evidence>
<name>A0A7U3YH43_GEOS0</name>
<dbReference type="Pfam" id="PF14659">
    <property type="entry name" value="Phage_int_SAM_3"/>
    <property type="match status" value="1"/>
</dbReference>
<evidence type="ECO:0000256" key="4">
    <source>
        <dbReference type="ARBA" id="ARBA00023172"/>
    </source>
</evidence>
<dbReference type="InterPro" id="IPR002104">
    <property type="entry name" value="Integrase_catalytic"/>
</dbReference>
<gene>
    <name evidence="8" type="ORF">GY4MC1_2988</name>
</gene>
<dbReference type="InterPro" id="IPR028259">
    <property type="entry name" value="AP2-like_int_N"/>
</dbReference>
<reference evidence="8" key="1">
    <citation type="submission" date="2010-10" db="EMBL/GenBank/DDBJ databases">
        <title>Complete sequence of chromosome of Geobacillus sp. Y4.1MC1.</title>
        <authorList>
            <consortium name="US DOE Joint Genome Institute"/>
            <person name="Lucas S."/>
            <person name="Copeland A."/>
            <person name="Lapidus A."/>
            <person name="Cheng J.-F."/>
            <person name="Bruce D."/>
            <person name="Goodwin L."/>
            <person name="Pitluck S."/>
            <person name="Chertkov O."/>
            <person name="Zhang X."/>
            <person name="Detter J.C."/>
            <person name="Han C."/>
            <person name="Tapia R."/>
            <person name="Land M."/>
            <person name="Hauser L."/>
            <person name="Jeffries C."/>
            <person name="Kyrpides N."/>
            <person name="Ivanova N."/>
            <person name="Ovchinnikova G."/>
            <person name="Brumm P."/>
            <person name="Mead D."/>
            <person name="Woyke T."/>
        </authorList>
    </citation>
    <scope>NUCLEOTIDE SEQUENCE [LARGE SCALE GENOMIC DNA]</scope>
    <source>
        <strain evidence="8">Y4.1MC1</strain>
    </source>
</reference>
<dbReference type="KEGG" id="gmc:GY4MC1_2988"/>
<evidence type="ECO:0000313" key="8">
    <source>
        <dbReference type="EMBL" id="ADP75666.1"/>
    </source>
</evidence>